<proteinExistence type="predicted"/>
<dbReference type="Pfam" id="PF00646">
    <property type="entry name" value="F-box"/>
    <property type="match status" value="1"/>
</dbReference>
<name>A0A6G1MJK9_ORBOL</name>
<evidence type="ECO:0000313" key="5">
    <source>
        <dbReference type="Proteomes" id="UP000472727"/>
    </source>
</evidence>
<dbReference type="SUPFAM" id="SSF81383">
    <property type="entry name" value="F-box domain"/>
    <property type="match status" value="1"/>
</dbReference>
<dbReference type="Proteomes" id="UP000483672">
    <property type="component" value="Unassembled WGS sequence"/>
</dbReference>
<dbReference type="OrthoDB" id="5336398at2759"/>
<evidence type="ECO:0000259" key="1">
    <source>
        <dbReference type="Pfam" id="PF00646"/>
    </source>
</evidence>
<dbReference type="InterPro" id="IPR001810">
    <property type="entry name" value="F-box_dom"/>
</dbReference>
<gene>
    <name evidence="4" type="ORF">TWF106_003571</name>
    <name evidence="2" type="ORF">TWF191_010604</name>
    <name evidence="3" type="ORF">TWF679_006066</name>
</gene>
<dbReference type="InterPro" id="IPR036047">
    <property type="entry name" value="F-box-like_dom_sf"/>
</dbReference>
<sequence>MPSNLNSPKILSLPTELQIKILLSLPIFDQASASLTHPLWQEILSSKQCLKTRYPLSGYNDIPPIHQILGGPVIANQYPEFYFRCIVQTNGWGVTHYEVGPYGEIGYKKTHEWREEMLNDGPPYITECKFLDEKVLSPFLEEPVQYRLRRIDEKFGPDERHQNDVPGWFFRNDIFLTCFFEQDGKYESPLANIGMVFPYTEANGYITPSSFVVKRLNLTSDLTVRAMVEKIASHIGQSFDNLRRLKAMLPETIKLAFVFNKECEVVGQTFGWGLHCTIFFTNEGM</sequence>
<dbReference type="EMBL" id="WIWT01000030">
    <property type="protein sequence ID" value="KAF3212294.1"/>
    <property type="molecule type" value="Genomic_DNA"/>
</dbReference>
<evidence type="ECO:0000313" key="4">
    <source>
        <dbReference type="EMBL" id="KAF3224602.1"/>
    </source>
</evidence>
<dbReference type="EMBL" id="WIPF01000085">
    <property type="protein sequence ID" value="KAF3211946.1"/>
    <property type="molecule type" value="Genomic_DNA"/>
</dbReference>
<evidence type="ECO:0000313" key="6">
    <source>
        <dbReference type="Proteomes" id="UP000483672"/>
    </source>
</evidence>
<comment type="caution">
    <text evidence="2">The sequence shown here is derived from an EMBL/GenBank/DDBJ whole genome shotgun (WGS) entry which is preliminary data.</text>
</comment>
<protein>
    <recommendedName>
        <fullName evidence="1">F-box domain-containing protein</fullName>
    </recommendedName>
</protein>
<feature type="domain" description="F-box" evidence="1">
    <location>
        <begin position="10"/>
        <end position="49"/>
    </location>
</feature>
<reference evidence="5 6" key="1">
    <citation type="submission" date="2019-06" db="EMBL/GenBank/DDBJ databases">
        <authorList>
            <person name="Palmer J.M."/>
        </authorList>
    </citation>
    <scope>NUCLEOTIDE SEQUENCE [LARGE SCALE GENOMIC DNA]</scope>
    <source>
        <strain evidence="4 5">TWF106</strain>
        <strain evidence="2 6">TWF191</strain>
        <strain evidence="3">TWF679</strain>
    </source>
</reference>
<evidence type="ECO:0000313" key="3">
    <source>
        <dbReference type="EMBL" id="KAF3212294.1"/>
    </source>
</evidence>
<organism evidence="2 6">
    <name type="scientific">Orbilia oligospora</name>
    <name type="common">Nematode-trapping fungus</name>
    <name type="synonym">Arthrobotrys oligospora</name>
    <dbReference type="NCBI Taxonomy" id="2813651"/>
    <lineage>
        <taxon>Eukaryota</taxon>
        <taxon>Fungi</taxon>
        <taxon>Dikarya</taxon>
        <taxon>Ascomycota</taxon>
        <taxon>Pezizomycotina</taxon>
        <taxon>Orbiliomycetes</taxon>
        <taxon>Orbiliales</taxon>
        <taxon>Orbiliaceae</taxon>
        <taxon>Orbilia</taxon>
    </lineage>
</organism>
<evidence type="ECO:0000313" key="2">
    <source>
        <dbReference type="EMBL" id="KAF3211946.1"/>
    </source>
</evidence>
<dbReference type="EMBL" id="WIWS01000018">
    <property type="protein sequence ID" value="KAF3224602.1"/>
    <property type="molecule type" value="Genomic_DNA"/>
</dbReference>
<dbReference type="Proteomes" id="UP000614610">
    <property type="component" value="Unassembled WGS sequence"/>
</dbReference>
<dbReference type="AlphaFoldDB" id="A0A6G1MJK9"/>
<dbReference type="CDD" id="cd09917">
    <property type="entry name" value="F-box_SF"/>
    <property type="match status" value="1"/>
</dbReference>
<dbReference type="Proteomes" id="UP000472727">
    <property type="component" value="Unassembled WGS sequence"/>
</dbReference>
<accession>A0A6G1MJK9</accession>